<dbReference type="PROSITE" id="PS50011">
    <property type="entry name" value="PROTEIN_KINASE_DOM"/>
    <property type="match status" value="1"/>
</dbReference>
<dbReference type="PANTHER" id="PTHR43289:SF34">
    <property type="entry name" value="SERINE_THREONINE-PROTEIN KINASE YBDM-RELATED"/>
    <property type="match status" value="1"/>
</dbReference>
<evidence type="ECO:0000256" key="4">
    <source>
        <dbReference type="ARBA" id="ARBA00022840"/>
    </source>
</evidence>
<feature type="region of interest" description="Disordered" evidence="5">
    <location>
        <begin position="72"/>
        <end position="120"/>
    </location>
</feature>
<organism evidence="7 8">
    <name type="scientific">Streptomyces echinatus</name>
    <dbReference type="NCBI Taxonomy" id="67293"/>
    <lineage>
        <taxon>Bacteria</taxon>
        <taxon>Bacillati</taxon>
        <taxon>Actinomycetota</taxon>
        <taxon>Actinomycetes</taxon>
        <taxon>Kitasatosporales</taxon>
        <taxon>Streptomycetaceae</taxon>
        <taxon>Streptomyces</taxon>
    </lineage>
</organism>
<dbReference type="GO" id="GO:0004674">
    <property type="term" value="F:protein serine/threonine kinase activity"/>
    <property type="evidence" value="ECO:0007669"/>
    <property type="project" value="TreeGrafter"/>
</dbReference>
<dbReference type="Proteomes" id="UP000585836">
    <property type="component" value="Unassembled WGS sequence"/>
</dbReference>
<dbReference type="GO" id="GO:0005524">
    <property type="term" value="F:ATP binding"/>
    <property type="evidence" value="ECO:0007669"/>
    <property type="project" value="UniProtKB-KW"/>
</dbReference>
<feature type="region of interest" description="Disordered" evidence="5">
    <location>
        <begin position="174"/>
        <end position="195"/>
    </location>
</feature>
<feature type="compositionally biased region" description="Low complexity" evidence="5">
    <location>
        <begin position="93"/>
        <end position="112"/>
    </location>
</feature>
<dbReference type="Pfam" id="PF00069">
    <property type="entry name" value="Pkinase"/>
    <property type="match status" value="1"/>
</dbReference>
<dbReference type="InterPro" id="IPR000719">
    <property type="entry name" value="Prot_kinase_dom"/>
</dbReference>
<evidence type="ECO:0000259" key="6">
    <source>
        <dbReference type="PROSITE" id="PS50011"/>
    </source>
</evidence>
<dbReference type="PANTHER" id="PTHR43289">
    <property type="entry name" value="MITOGEN-ACTIVATED PROTEIN KINASE KINASE KINASE 20-RELATED"/>
    <property type="match status" value="1"/>
</dbReference>
<dbReference type="SUPFAM" id="SSF56112">
    <property type="entry name" value="Protein kinase-like (PK-like)"/>
    <property type="match status" value="1"/>
</dbReference>
<dbReference type="EMBL" id="JACHJK010000004">
    <property type="protein sequence ID" value="MBB5927163.1"/>
    <property type="molecule type" value="Genomic_DNA"/>
</dbReference>
<comment type="caution">
    <text evidence="7">The sequence shown here is derived from an EMBL/GenBank/DDBJ whole genome shotgun (WGS) entry which is preliminary data.</text>
</comment>
<name>A0A7W9PTI9_9ACTN</name>
<evidence type="ECO:0000256" key="1">
    <source>
        <dbReference type="ARBA" id="ARBA00022679"/>
    </source>
</evidence>
<gene>
    <name evidence="7" type="ORF">FHS34_002621</name>
</gene>
<keyword evidence="3" id="KW-0418">Kinase</keyword>
<keyword evidence="1" id="KW-0808">Transferase</keyword>
<dbReference type="Gene3D" id="1.10.510.10">
    <property type="entry name" value="Transferase(Phosphotransferase) domain 1"/>
    <property type="match status" value="1"/>
</dbReference>
<evidence type="ECO:0000256" key="3">
    <source>
        <dbReference type="ARBA" id="ARBA00022777"/>
    </source>
</evidence>
<reference evidence="7 8" key="1">
    <citation type="submission" date="2020-08" db="EMBL/GenBank/DDBJ databases">
        <title>Genomic Encyclopedia of Type Strains, Phase III (KMG-III): the genomes of soil and plant-associated and newly described type strains.</title>
        <authorList>
            <person name="Whitman W."/>
        </authorList>
    </citation>
    <scope>NUCLEOTIDE SEQUENCE [LARGE SCALE GENOMIC DNA]</scope>
    <source>
        <strain evidence="7 8">CECT 3313</strain>
    </source>
</reference>
<dbReference type="AlphaFoldDB" id="A0A7W9PTI9"/>
<sequence length="195" mass="19304">MLWLMAGVAEALQAIHAEGAVHRDLKPSNVLLAADGPRVIDFGIALAADGTSYTATGSTIGTPAFMAPVMDAKDRPGGRDAATGFTASGGGASARSSASASVSASGASPGGARPEGFPQVRLDGGGLGGFVWIRSDQAAASGDGGTSHAVQAVGEHRKAEDHPRTGRTRVVRQRGVGVPPAEGWGSAVPGVADPG</sequence>
<accession>A0A7W9PTI9</accession>
<keyword evidence="8" id="KW-1185">Reference proteome</keyword>
<evidence type="ECO:0000256" key="5">
    <source>
        <dbReference type="SAM" id="MobiDB-lite"/>
    </source>
</evidence>
<evidence type="ECO:0000256" key="2">
    <source>
        <dbReference type="ARBA" id="ARBA00022741"/>
    </source>
</evidence>
<dbReference type="InterPro" id="IPR011009">
    <property type="entry name" value="Kinase-like_dom_sf"/>
</dbReference>
<proteinExistence type="predicted"/>
<protein>
    <recommendedName>
        <fullName evidence="6">Protein kinase domain-containing protein</fullName>
    </recommendedName>
</protein>
<evidence type="ECO:0000313" key="7">
    <source>
        <dbReference type="EMBL" id="MBB5927163.1"/>
    </source>
</evidence>
<feature type="domain" description="Protein kinase" evidence="6">
    <location>
        <begin position="1"/>
        <end position="195"/>
    </location>
</feature>
<keyword evidence="2" id="KW-0547">Nucleotide-binding</keyword>
<keyword evidence="4" id="KW-0067">ATP-binding</keyword>
<evidence type="ECO:0000313" key="8">
    <source>
        <dbReference type="Proteomes" id="UP000585836"/>
    </source>
</evidence>